<dbReference type="CDD" id="cd02174">
    <property type="entry name" value="CCT"/>
    <property type="match status" value="1"/>
</dbReference>
<dbReference type="GO" id="GO:0004105">
    <property type="term" value="F:choline-phosphate cytidylyltransferase activity"/>
    <property type="evidence" value="ECO:0007669"/>
    <property type="project" value="UniProtKB-EC"/>
</dbReference>
<evidence type="ECO:0000256" key="2">
    <source>
        <dbReference type="ARBA" id="ARBA00022516"/>
    </source>
</evidence>
<evidence type="ECO:0000256" key="5">
    <source>
        <dbReference type="ARBA" id="ARBA00023098"/>
    </source>
</evidence>
<feature type="compositionally biased region" description="Polar residues" evidence="9">
    <location>
        <begin position="39"/>
        <end position="50"/>
    </location>
</feature>
<evidence type="ECO:0000313" key="11">
    <source>
        <dbReference type="EMBL" id="KAK0556019.1"/>
    </source>
</evidence>
<gene>
    <name evidence="11" type="primary">PCT1</name>
    <name evidence="11" type="ORF">OC846_001455</name>
</gene>
<feature type="region of interest" description="Disordered" evidence="9">
    <location>
        <begin position="1"/>
        <end position="258"/>
    </location>
</feature>
<dbReference type="Gene3D" id="3.40.50.620">
    <property type="entry name" value="HUPs"/>
    <property type="match status" value="1"/>
</dbReference>
<evidence type="ECO:0000259" key="10">
    <source>
        <dbReference type="Pfam" id="PF01467"/>
    </source>
</evidence>
<accession>A0AAN6JVX5</accession>
<reference evidence="11" key="1">
    <citation type="journal article" date="2023" name="PhytoFront">
        <title>Draft Genome Resources of Seven Strains of Tilletia horrida, Causal Agent of Kernel Smut of Rice.</title>
        <authorList>
            <person name="Khanal S."/>
            <person name="Antony Babu S."/>
            <person name="Zhou X.G."/>
        </authorList>
    </citation>
    <scope>NUCLEOTIDE SEQUENCE</scope>
    <source>
        <strain evidence="11">TX6</strain>
    </source>
</reference>
<dbReference type="InterPro" id="IPR014729">
    <property type="entry name" value="Rossmann-like_a/b/a_fold"/>
</dbReference>
<dbReference type="InterPro" id="IPR041723">
    <property type="entry name" value="CCT"/>
</dbReference>
<keyword evidence="4 11" id="KW-0548">Nucleotidyltransferase</keyword>
<protein>
    <recommendedName>
        <fullName evidence="8">choline-phosphate cytidylyltransferase</fullName>
        <ecNumber evidence="8">2.7.7.15</ecNumber>
    </recommendedName>
</protein>
<evidence type="ECO:0000256" key="3">
    <source>
        <dbReference type="ARBA" id="ARBA00022679"/>
    </source>
</evidence>
<evidence type="ECO:0000256" key="4">
    <source>
        <dbReference type="ARBA" id="ARBA00022695"/>
    </source>
</evidence>
<proteinExistence type="inferred from homology"/>
<feature type="compositionally biased region" description="Polar residues" evidence="9">
    <location>
        <begin position="673"/>
        <end position="682"/>
    </location>
</feature>
<feature type="compositionally biased region" description="Low complexity" evidence="9">
    <location>
        <begin position="204"/>
        <end position="246"/>
    </location>
</feature>
<feature type="region of interest" description="Disordered" evidence="9">
    <location>
        <begin position="671"/>
        <end position="690"/>
    </location>
</feature>
<feature type="compositionally biased region" description="Polar residues" evidence="9">
    <location>
        <begin position="187"/>
        <end position="198"/>
    </location>
</feature>
<dbReference type="EMBL" id="JAPDMZ010000021">
    <property type="protein sequence ID" value="KAK0556019.1"/>
    <property type="molecule type" value="Genomic_DNA"/>
</dbReference>
<organism evidence="11 12">
    <name type="scientific">Tilletia horrida</name>
    <dbReference type="NCBI Taxonomy" id="155126"/>
    <lineage>
        <taxon>Eukaryota</taxon>
        <taxon>Fungi</taxon>
        <taxon>Dikarya</taxon>
        <taxon>Basidiomycota</taxon>
        <taxon>Ustilaginomycotina</taxon>
        <taxon>Exobasidiomycetes</taxon>
        <taxon>Tilletiales</taxon>
        <taxon>Tilletiaceae</taxon>
        <taxon>Tilletia</taxon>
    </lineage>
</organism>
<evidence type="ECO:0000256" key="7">
    <source>
        <dbReference type="ARBA" id="ARBA00023264"/>
    </source>
</evidence>
<evidence type="ECO:0000313" key="12">
    <source>
        <dbReference type="Proteomes" id="UP001176517"/>
    </source>
</evidence>
<feature type="compositionally biased region" description="Polar residues" evidence="9">
    <location>
        <begin position="167"/>
        <end position="179"/>
    </location>
</feature>
<feature type="compositionally biased region" description="Low complexity" evidence="9">
    <location>
        <begin position="315"/>
        <end position="324"/>
    </location>
</feature>
<dbReference type="InterPro" id="IPR045049">
    <property type="entry name" value="Pcy1-like"/>
</dbReference>
<comment type="similarity">
    <text evidence="1">Belongs to the cytidylyltransferase family.</text>
</comment>
<keyword evidence="2" id="KW-0444">Lipid biosynthesis</keyword>
<feature type="compositionally biased region" description="Acidic residues" evidence="9">
    <location>
        <begin position="53"/>
        <end position="88"/>
    </location>
</feature>
<keyword evidence="7" id="KW-1208">Phospholipid metabolism</keyword>
<dbReference type="AlphaFoldDB" id="A0AAN6JVX5"/>
<keyword evidence="6" id="KW-0594">Phospholipid biosynthesis</keyword>
<dbReference type="EC" id="2.7.7.15" evidence="8"/>
<feature type="region of interest" description="Disordered" evidence="9">
    <location>
        <begin position="272"/>
        <end position="467"/>
    </location>
</feature>
<feature type="compositionally biased region" description="Polar residues" evidence="9">
    <location>
        <begin position="276"/>
        <end position="297"/>
    </location>
</feature>
<dbReference type="Proteomes" id="UP001176517">
    <property type="component" value="Unassembled WGS sequence"/>
</dbReference>
<comment type="caution">
    <text evidence="11">The sequence shown here is derived from an EMBL/GenBank/DDBJ whole genome shotgun (WGS) entry which is preliminary data.</text>
</comment>
<dbReference type="InterPro" id="IPR004821">
    <property type="entry name" value="Cyt_trans-like"/>
</dbReference>
<dbReference type="PANTHER" id="PTHR10739:SF13">
    <property type="entry name" value="CHOLINE-PHOSPHATE CYTIDYLYLTRANSFERASE"/>
    <property type="match status" value="1"/>
</dbReference>
<feature type="domain" description="Cytidyltransferase-like" evidence="10">
    <location>
        <begin position="517"/>
        <end position="644"/>
    </location>
</feature>
<dbReference type="GO" id="GO:0005635">
    <property type="term" value="C:nuclear envelope"/>
    <property type="evidence" value="ECO:0007669"/>
    <property type="project" value="TreeGrafter"/>
</dbReference>
<feature type="compositionally biased region" description="Low complexity" evidence="9">
    <location>
        <begin position="394"/>
        <end position="416"/>
    </location>
</feature>
<keyword evidence="5" id="KW-0443">Lipid metabolism</keyword>
<name>A0AAN6JVX5_9BASI</name>
<keyword evidence="3 11" id="KW-0808">Transferase</keyword>
<dbReference type="Pfam" id="PF01467">
    <property type="entry name" value="CTP_transf_like"/>
    <property type="match status" value="1"/>
</dbReference>
<evidence type="ECO:0000256" key="6">
    <source>
        <dbReference type="ARBA" id="ARBA00023209"/>
    </source>
</evidence>
<evidence type="ECO:0000256" key="9">
    <source>
        <dbReference type="SAM" id="MobiDB-lite"/>
    </source>
</evidence>
<sequence>MALSRHSHHPPPSRSKKQRHLSRSHNDHASDPAILALQAQHSSHNISSSRDASEEDNDDDDDLDDDEEEEEDGQDDDDDDNGDEIDADDQIKAERRKAAKAERAARRNAAAAASRRHPSSDDADINLPSSSVPAAAVPSLSATAAANEAATVSPSRRPSHHALQAHPNPNSGNHAQVSATLAYASAALQTHSTSSPSNDEGEGEATSSSGSHLGGVAPFPPTTGTTAAGATPSLLARRAPPTAAPSDAGVNLHLGSLPDVKSGTAAVATDDAAPTLNAQNPVLSSLGTAGSATQTPKAQAAPVSALISGPGGPAGASSTAAGTPQKKSKSNLHPPRAEDDEDQLTDGAGGTPYDGDVEYAARSAIPIQQNSNAKNNNGAGHGLSSSPSAGVPFPSTSSPTTTTTAAMAHPSSSTHAQQPSRSGTLSAYPHPISRNNEGSAPDDTPLTLPNGRPRPRNRLRSDASDKEHAILSAPKAPEEIRAYMRDCISGERAKGRAYAIKEPRDGGGTLERPIRIYADGVFDMFHYAHTLLLRQAKLFFPHVHLIAGVNSSTLCAEHKNRPLLSSEERYASVGACKWVDEVVVDAPWFITPEFIQAHKIDYVAHDDLPYANASSGSADVYGWLKEAGIFLPTLRTEGVSTSELLGRVVEVYQSHALDDKLRKIGLEKLIDSRSPSGSTTPAQQQQQQQH</sequence>
<dbReference type="SUPFAM" id="SSF52374">
    <property type="entry name" value="Nucleotidylyl transferase"/>
    <property type="match status" value="1"/>
</dbReference>
<dbReference type="PANTHER" id="PTHR10739">
    <property type="entry name" value="CYTIDYLYLTRANSFERASE"/>
    <property type="match status" value="1"/>
</dbReference>
<evidence type="ECO:0000256" key="1">
    <source>
        <dbReference type="ARBA" id="ARBA00010101"/>
    </source>
</evidence>
<keyword evidence="12" id="KW-1185">Reference proteome</keyword>
<dbReference type="GO" id="GO:0031210">
    <property type="term" value="F:phosphatidylcholine binding"/>
    <property type="evidence" value="ECO:0007669"/>
    <property type="project" value="TreeGrafter"/>
</dbReference>
<feature type="compositionally biased region" description="Polar residues" evidence="9">
    <location>
        <begin position="366"/>
        <end position="388"/>
    </location>
</feature>
<feature type="compositionally biased region" description="Low complexity" evidence="9">
    <location>
        <begin position="127"/>
        <end position="151"/>
    </location>
</feature>
<dbReference type="NCBIfam" id="TIGR00125">
    <property type="entry name" value="cyt_tran_rel"/>
    <property type="match status" value="1"/>
</dbReference>
<feature type="compositionally biased region" description="Basic residues" evidence="9">
    <location>
        <begin position="1"/>
        <end position="23"/>
    </location>
</feature>
<evidence type="ECO:0000256" key="8">
    <source>
        <dbReference type="ARBA" id="ARBA00026101"/>
    </source>
</evidence>